<dbReference type="Gene3D" id="3.90.76.10">
    <property type="entry name" value="Dipeptide-binding Protein, Domain 1"/>
    <property type="match status" value="1"/>
</dbReference>
<dbReference type="Gene3D" id="3.10.105.10">
    <property type="entry name" value="Dipeptide-binding Protein, Domain 3"/>
    <property type="match status" value="1"/>
</dbReference>
<dbReference type="InterPro" id="IPR030678">
    <property type="entry name" value="Peptide/Ni-bd"/>
</dbReference>
<dbReference type="PROSITE" id="PS51257">
    <property type="entry name" value="PROKAR_LIPOPROTEIN"/>
    <property type="match status" value="1"/>
</dbReference>
<keyword evidence="3 4" id="KW-0732">Signal</keyword>
<evidence type="ECO:0000313" key="6">
    <source>
        <dbReference type="EMBL" id="SDQ88824.1"/>
    </source>
</evidence>
<dbReference type="SUPFAM" id="SSF53850">
    <property type="entry name" value="Periplasmic binding protein-like II"/>
    <property type="match status" value="1"/>
</dbReference>
<dbReference type="OrthoDB" id="9046151at2"/>
<accession>A0A1H1EJQ0</accession>
<feature type="domain" description="Solute-binding protein family 5" evidence="5">
    <location>
        <begin position="75"/>
        <end position="411"/>
    </location>
</feature>
<evidence type="ECO:0000259" key="5">
    <source>
        <dbReference type="Pfam" id="PF00496"/>
    </source>
</evidence>
<proteinExistence type="inferred from homology"/>
<protein>
    <submittedName>
        <fullName evidence="6">Peptide/nickel transport system substrate-binding protein</fullName>
    </submittedName>
</protein>
<dbReference type="PANTHER" id="PTHR30290:SF9">
    <property type="entry name" value="OLIGOPEPTIDE-BINDING PROTEIN APPA"/>
    <property type="match status" value="1"/>
</dbReference>
<dbReference type="PIRSF" id="PIRSF002741">
    <property type="entry name" value="MppA"/>
    <property type="match status" value="1"/>
</dbReference>
<feature type="chain" id="PRO_5010161718" evidence="4">
    <location>
        <begin position="27"/>
        <end position="525"/>
    </location>
</feature>
<dbReference type="InterPro" id="IPR039424">
    <property type="entry name" value="SBP_5"/>
</dbReference>
<dbReference type="Gene3D" id="3.40.190.10">
    <property type="entry name" value="Periplasmic binding protein-like II"/>
    <property type="match status" value="1"/>
</dbReference>
<evidence type="ECO:0000256" key="4">
    <source>
        <dbReference type="SAM" id="SignalP"/>
    </source>
</evidence>
<keyword evidence="2" id="KW-0813">Transport</keyword>
<keyword evidence="7" id="KW-1185">Reference proteome</keyword>
<dbReference type="GO" id="GO:0042597">
    <property type="term" value="C:periplasmic space"/>
    <property type="evidence" value="ECO:0007669"/>
    <property type="project" value="UniProtKB-ARBA"/>
</dbReference>
<sequence length="525" mass="55589">MRRARRVLGFLTIAALATSACSSAPASDGDRLVLAETQELGAFNPLLGYGELGVSPLYDGLYRPDAPSDTAVPNLVPALADAAPQRIAPRTWRIALRSGVTFSDGSRFDAADVVATYDAARAPAVAADIATHVAPVEEVTADGENAVTVRLTTDADPTPYLLLGIVPSERVETRPAAQWSLNRDPVGTGPYRLESVANDQAVLVARTDRGEPPAVRRVVYTLVADDNARAQRIRAGEIDGASLPPKLAASLDGRGDVRTVTVKSSDWRGVSLPSGNRFAADPAARRAMNLGVDRAALVSGVLGGAGEPASTPYSSVYGAAYEPAAQFGFDQDTARRLLDEAGWLTGPDGTRARDGQSAAFPLLYNASDSVRRDLAVAFAAAMKPLGIVVTPQGSSWDDIEKRTGDAAVLLAGGETPFSIDSQGYDALHTRVPASSPYSNPGNYTAPGLDGLLDRARELTPGPAKDEAYRRIQLAYAAEPSGVFLAHLHHVYAVRSPGWTFAAPILEPHSHGVSWGPWWNLPSWRR</sequence>
<evidence type="ECO:0000256" key="2">
    <source>
        <dbReference type="ARBA" id="ARBA00022448"/>
    </source>
</evidence>
<evidence type="ECO:0000256" key="1">
    <source>
        <dbReference type="ARBA" id="ARBA00005695"/>
    </source>
</evidence>
<dbReference type="GO" id="GO:0043190">
    <property type="term" value="C:ATP-binding cassette (ABC) transporter complex"/>
    <property type="evidence" value="ECO:0007669"/>
    <property type="project" value="InterPro"/>
</dbReference>
<dbReference type="GO" id="GO:0015833">
    <property type="term" value="P:peptide transport"/>
    <property type="evidence" value="ECO:0007669"/>
    <property type="project" value="TreeGrafter"/>
</dbReference>
<dbReference type="STRING" id="47312.SAMN04489765_2232"/>
<reference evidence="7" key="1">
    <citation type="submission" date="2016-10" db="EMBL/GenBank/DDBJ databases">
        <authorList>
            <person name="Varghese N."/>
            <person name="Submissions S."/>
        </authorList>
    </citation>
    <scope>NUCLEOTIDE SEQUENCE [LARGE SCALE GENOMIC DNA]</scope>
    <source>
        <strain evidence="7">DSM 44142</strain>
    </source>
</reference>
<dbReference type="InterPro" id="IPR000914">
    <property type="entry name" value="SBP_5_dom"/>
</dbReference>
<dbReference type="PANTHER" id="PTHR30290">
    <property type="entry name" value="PERIPLASMIC BINDING COMPONENT OF ABC TRANSPORTER"/>
    <property type="match status" value="1"/>
</dbReference>
<name>A0A1H1EJQ0_9ACTN</name>
<comment type="similarity">
    <text evidence="1">Belongs to the bacterial solute-binding protein 5 family.</text>
</comment>
<evidence type="ECO:0000256" key="3">
    <source>
        <dbReference type="ARBA" id="ARBA00022729"/>
    </source>
</evidence>
<dbReference type="Pfam" id="PF00496">
    <property type="entry name" value="SBP_bac_5"/>
    <property type="match status" value="1"/>
</dbReference>
<evidence type="ECO:0000313" key="7">
    <source>
        <dbReference type="Proteomes" id="UP000183053"/>
    </source>
</evidence>
<feature type="signal peptide" evidence="4">
    <location>
        <begin position="1"/>
        <end position="26"/>
    </location>
</feature>
<dbReference type="GO" id="GO:1904680">
    <property type="term" value="F:peptide transmembrane transporter activity"/>
    <property type="evidence" value="ECO:0007669"/>
    <property type="project" value="TreeGrafter"/>
</dbReference>
<organism evidence="6 7">
    <name type="scientific">Tsukamurella pulmonis</name>
    <dbReference type="NCBI Taxonomy" id="47312"/>
    <lineage>
        <taxon>Bacteria</taxon>
        <taxon>Bacillati</taxon>
        <taxon>Actinomycetota</taxon>
        <taxon>Actinomycetes</taxon>
        <taxon>Mycobacteriales</taxon>
        <taxon>Tsukamurellaceae</taxon>
        <taxon>Tsukamurella</taxon>
    </lineage>
</organism>
<dbReference type="RefSeq" id="WP_068565462.1">
    <property type="nucleotide sequence ID" value="NZ_FNLF01000002.1"/>
</dbReference>
<dbReference type="AlphaFoldDB" id="A0A1H1EJQ0"/>
<dbReference type="Proteomes" id="UP000183053">
    <property type="component" value="Unassembled WGS sequence"/>
</dbReference>
<dbReference type="EMBL" id="FNLF01000002">
    <property type="protein sequence ID" value="SDQ88824.1"/>
    <property type="molecule type" value="Genomic_DNA"/>
</dbReference>
<gene>
    <name evidence="6" type="ORF">SAMN04489765_2232</name>
</gene>